<dbReference type="EMBL" id="MT941682">
    <property type="protein sequence ID" value="QPB07303.1"/>
    <property type="molecule type" value="Genomic_DNA"/>
</dbReference>
<evidence type="ECO:0000313" key="1">
    <source>
        <dbReference type="EMBL" id="QPB07303.1"/>
    </source>
</evidence>
<keyword evidence="2" id="KW-1185">Reference proteome</keyword>
<sequence length="89" mass="9352">MATAITGDLKDHKDRLKQGVTLHNMPVYPKEALQDAKSSLNIKPESGKRFGALVTASGYATPVLYQAAGDAPTSAWIAVTKAGTDIIPA</sequence>
<name>A0A873WGP0_9CAUD</name>
<proteinExistence type="predicted"/>
<dbReference type="Proteomes" id="UP000663561">
    <property type="component" value="Segment"/>
</dbReference>
<reference evidence="1" key="1">
    <citation type="submission" date="2020-08" db="EMBL/GenBank/DDBJ databases">
        <authorList>
            <person name="Hu Y."/>
            <person name="Tong Y."/>
            <person name="Fan H."/>
            <person name="Song L."/>
            <person name="An X."/>
            <person name="Chen R."/>
            <person name="Qin H."/>
        </authorList>
    </citation>
    <scope>NUCLEOTIDE SEQUENCE</scope>
</reference>
<protein>
    <submittedName>
        <fullName evidence="1">Uncharacterized protein</fullName>
    </submittedName>
</protein>
<evidence type="ECO:0000313" key="2">
    <source>
        <dbReference type="Proteomes" id="UP000663561"/>
    </source>
</evidence>
<accession>A0A873WGP0</accession>
<organism evidence="1 2">
    <name type="scientific">Pseudomonas phage BUCT553</name>
    <dbReference type="NCBI Taxonomy" id="2776766"/>
    <lineage>
        <taxon>Viruses</taxon>
        <taxon>Duplodnaviria</taxon>
        <taxon>Heunggongvirae</taxon>
        <taxon>Uroviricota</taxon>
        <taxon>Caudoviricetes</taxon>
        <taxon>Autographivirales</taxon>
        <taxon>Autosignataviridae</taxon>
        <taxon>Colwellvirinae</taxon>
        <taxon>Nerthusvirus</taxon>
        <taxon>Nerthusvirus BUCT553</taxon>
    </lineage>
</organism>